<dbReference type="EMBL" id="BAAAXF010000018">
    <property type="protein sequence ID" value="GAA3494830.1"/>
    <property type="molecule type" value="Genomic_DNA"/>
</dbReference>
<keyword evidence="3" id="KW-1185">Reference proteome</keyword>
<proteinExistence type="predicted"/>
<accession>A0ABP6TI06</accession>
<evidence type="ECO:0000313" key="3">
    <source>
        <dbReference type="Proteomes" id="UP001501455"/>
    </source>
</evidence>
<feature type="compositionally biased region" description="Pro residues" evidence="1">
    <location>
        <begin position="1"/>
        <end position="17"/>
    </location>
</feature>
<organism evidence="2 3">
    <name type="scientific">Streptomyces prasinosporus</name>
    <dbReference type="NCBI Taxonomy" id="68256"/>
    <lineage>
        <taxon>Bacteria</taxon>
        <taxon>Bacillati</taxon>
        <taxon>Actinomycetota</taxon>
        <taxon>Actinomycetes</taxon>
        <taxon>Kitasatosporales</taxon>
        <taxon>Streptomycetaceae</taxon>
        <taxon>Streptomyces</taxon>
        <taxon>Streptomyces albogriseolus group</taxon>
    </lineage>
</organism>
<sequence>MSTPPGSGPPHDGPPLEPVHVLRPRRTDALAELFREFEQGGTGDHESVPPPRPPAGRRRTSGAPGRTAPPRRSWWPSRR</sequence>
<feature type="compositionally biased region" description="Low complexity" evidence="1">
    <location>
        <begin position="61"/>
        <end position="79"/>
    </location>
</feature>
<name>A0ABP6TI06_9ACTN</name>
<evidence type="ECO:0000256" key="1">
    <source>
        <dbReference type="SAM" id="MobiDB-lite"/>
    </source>
</evidence>
<evidence type="ECO:0000313" key="2">
    <source>
        <dbReference type="EMBL" id="GAA3494830.1"/>
    </source>
</evidence>
<reference evidence="3" key="1">
    <citation type="journal article" date="2019" name="Int. J. Syst. Evol. Microbiol.">
        <title>The Global Catalogue of Microorganisms (GCM) 10K type strain sequencing project: providing services to taxonomists for standard genome sequencing and annotation.</title>
        <authorList>
            <consortium name="The Broad Institute Genomics Platform"/>
            <consortium name="The Broad Institute Genome Sequencing Center for Infectious Disease"/>
            <person name="Wu L."/>
            <person name="Ma J."/>
        </authorList>
    </citation>
    <scope>NUCLEOTIDE SEQUENCE [LARGE SCALE GENOMIC DNA]</scope>
    <source>
        <strain evidence="3">JCM 4816</strain>
    </source>
</reference>
<comment type="caution">
    <text evidence="2">The sequence shown here is derived from an EMBL/GenBank/DDBJ whole genome shotgun (WGS) entry which is preliminary data.</text>
</comment>
<dbReference type="Proteomes" id="UP001501455">
    <property type="component" value="Unassembled WGS sequence"/>
</dbReference>
<protein>
    <submittedName>
        <fullName evidence="2">Uncharacterized protein</fullName>
    </submittedName>
</protein>
<feature type="region of interest" description="Disordered" evidence="1">
    <location>
        <begin position="36"/>
        <end position="79"/>
    </location>
</feature>
<feature type="region of interest" description="Disordered" evidence="1">
    <location>
        <begin position="1"/>
        <end position="21"/>
    </location>
</feature>
<gene>
    <name evidence="2" type="ORF">GCM10019016_019300</name>
</gene>
<feature type="compositionally biased region" description="Basic and acidic residues" evidence="1">
    <location>
        <begin position="36"/>
        <end position="47"/>
    </location>
</feature>